<keyword evidence="1" id="KW-0815">Transposition</keyword>
<dbReference type="EMBL" id="AJWZ01008184">
    <property type="protein sequence ID" value="EKC54837.1"/>
    <property type="molecule type" value="Genomic_DNA"/>
</dbReference>
<reference evidence="4" key="1">
    <citation type="journal article" date="2013" name="Environ. Microbiol.">
        <title>Microbiota from the distal guts of lean and obese adolescents exhibit partial functional redundancy besides clear differences in community structure.</title>
        <authorList>
            <person name="Ferrer M."/>
            <person name="Ruiz A."/>
            <person name="Lanza F."/>
            <person name="Haange S.B."/>
            <person name="Oberbach A."/>
            <person name="Till H."/>
            <person name="Bargiela R."/>
            <person name="Campoy C."/>
            <person name="Segura M.T."/>
            <person name="Richter M."/>
            <person name="von Bergen M."/>
            <person name="Seifert J."/>
            <person name="Suarez A."/>
        </authorList>
    </citation>
    <scope>NUCLEOTIDE SEQUENCE</scope>
</reference>
<dbReference type="InterPro" id="IPR001207">
    <property type="entry name" value="Transposase_mutator"/>
</dbReference>
<name>K1S2B1_9ZZZZ</name>
<evidence type="ECO:0000256" key="2">
    <source>
        <dbReference type="ARBA" id="ARBA00023125"/>
    </source>
</evidence>
<gene>
    <name evidence="4" type="ORF">OBE_11864</name>
</gene>
<protein>
    <submittedName>
        <fullName evidence="4">IS3509a transposase</fullName>
    </submittedName>
</protein>
<keyword evidence="3" id="KW-0233">DNA recombination</keyword>
<feature type="non-terminal residue" evidence="4">
    <location>
        <position position="184"/>
    </location>
</feature>
<dbReference type="Pfam" id="PF00872">
    <property type="entry name" value="Transposase_mut"/>
    <property type="match status" value="1"/>
</dbReference>
<dbReference type="AlphaFoldDB" id="K1S2B1"/>
<organism evidence="4">
    <name type="scientific">human gut metagenome</name>
    <dbReference type="NCBI Taxonomy" id="408170"/>
    <lineage>
        <taxon>unclassified sequences</taxon>
        <taxon>metagenomes</taxon>
        <taxon>organismal metagenomes</taxon>
    </lineage>
</organism>
<evidence type="ECO:0000256" key="1">
    <source>
        <dbReference type="ARBA" id="ARBA00022578"/>
    </source>
</evidence>
<dbReference type="GO" id="GO:0004803">
    <property type="term" value="F:transposase activity"/>
    <property type="evidence" value="ECO:0007669"/>
    <property type="project" value="InterPro"/>
</dbReference>
<evidence type="ECO:0000256" key="3">
    <source>
        <dbReference type="ARBA" id="ARBA00023172"/>
    </source>
</evidence>
<dbReference type="GO" id="GO:0003677">
    <property type="term" value="F:DNA binding"/>
    <property type="evidence" value="ECO:0007669"/>
    <property type="project" value="UniProtKB-KW"/>
</dbReference>
<sequence>MGFYFSVDGIYLARKACILICCDEHHVLGWYLCRYEHSGAWEALMARIATPKFVVSDGGSGFRKAMKKVWKTARLQRCTFHAFCQVKRYTTTRPKTLAGMELYEIAKDLLHIKNEGQAFAWMIRLEGWNQRHKKFLMEQTRDENGKLRYTHERLLKANRSLLRLIQTKTLFTYLDKSILNGVKG</sequence>
<accession>K1S2B1</accession>
<dbReference type="GO" id="GO:0006313">
    <property type="term" value="P:DNA transposition"/>
    <property type="evidence" value="ECO:0007669"/>
    <property type="project" value="InterPro"/>
</dbReference>
<proteinExistence type="predicted"/>
<comment type="caution">
    <text evidence="4">The sequence shown here is derived from an EMBL/GenBank/DDBJ whole genome shotgun (WGS) entry which is preliminary data.</text>
</comment>
<evidence type="ECO:0000313" key="4">
    <source>
        <dbReference type="EMBL" id="EKC54837.1"/>
    </source>
</evidence>
<keyword evidence="2" id="KW-0238">DNA-binding</keyword>